<dbReference type="EMBL" id="LS483487">
    <property type="protein sequence ID" value="SQI99691.1"/>
    <property type="molecule type" value="Genomic_DNA"/>
</dbReference>
<accession>A0AAX2J826</accession>
<evidence type="ECO:0000256" key="3">
    <source>
        <dbReference type="PIRSR" id="PIRSR000105-2"/>
    </source>
</evidence>
<sequence>MIKNISVIGAGTMGHGIANVFAMYGYKVSMYDRNKKNHENVIDEIKSELEFMAEEKYIDKELINLTLSNIKIFSSLKETIENADYVIETISEDIKSKQELFNQLDKICPIHTILSSNTSSLSLSEITKDISIERKKRVMICHWYNPAHLMPIIELSYFGNMSEDIFSDVYALYISIEKQPIKVKKDIPGMIANRLLHALAREVFHLIETGAASSEDVEKALKYGPGFRSATTGILESADLGGLDIWCAVEDNLFKELNNSDKACDLMKQKIKEGCLGLKTDEGFFKYPKDKKEKIRKDFFRRLIIQLKASKNY</sequence>
<keyword evidence="5" id="KW-1133">Transmembrane helix</keyword>
<feature type="site" description="Important for catalytic activity" evidence="2">
    <location>
        <position position="142"/>
    </location>
</feature>
<dbReference type="PANTHER" id="PTHR48075:SF5">
    <property type="entry name" value="3-HYDROXYBUTYRYL-COA DEHYDROGENASE"/>
    <property type="match status" value="1"/>
</dbReference>
<feature type="binding site" evidence="3">
    <location>
        <position position="119"/>
    </location>
    <ligand>
        <name>NAD(+)</name>
        <dbReference type="ChEBI" id="CHEBI:57540"/>
    </ligand>
</feature>
<evidence type="ECO:0000259" key="6">
    <source>
        <dbReference type="Pfam" id="PF00725"/>
    </source>
</evidence>
<feature type="binding site" evidence="3">
    <location>
        <position position="92"/>
    </location>
    <ligand>
        <name>NAD(+)</name>
        <dbReference type="ChEBI" id="CHEBI:57540"/>
    </ligand>
</feature>
<dbReference type="Gene3D" id="1.10.1040.10">
    <property type="entry name" value="N-(1-d-carboxylethyl)-l-norvaline Dehydrogenase, domain 2"/>
    <property type="match status" value="1"/>
</dbReference>
<evidence type="ECO:0000313" key="8">
    <source>
        <dbReference type="EMBL" id="SQI99691.1"/>
    </source>
</evidence>
<dbReference type="InterPro" id="IPR006108">
    <property type="entry name" value="3HC_DH_C"/>
</dbReference>
<protein>
    <submittedName>
        <fullName evidence="8">Probable 3-hydroxybutyryl-CoA dehydrogenase</fullName>
        <ecNumber evidence="8">1.1.1.157</ecNumber>
    </submittedName>
</protein>
<feature type="binding site" evidence="3">
    <location>
        <position position="279"/>
    </location>
    <ligand>
        <name>NAD(+)</name>
        <dbReference type="ChEBI" id="CHEBI:57540"/>
    </ligand>
</feature>
<dbReference type="EC" id="1.1.1.157" evidence="8"/>
<evidence type="ECO:0000256" key="1">
    <source>
        <dbReference type="ARBA" id="ARBA00023002"/>
    </source>
</evidence>
<reference evidence="8 9" key="1">
    <citation type="submission" date="2018-06" db="EMBL/GenBank/DDBJ databases">
        <authorList>
            <consortium name="Pathogen Informatics"/>
            <person name="Doyle S."/>
        </authorList>
    </citation>
    <scope>NUCLEOTIDE SEQUENCE [LARGE SCALE GENOMIC DNA]</scope>
    <source>
        <strain evidence="8 9">NCTC12112</strain>
    </source>
</reference>
<organism evidence="8 9">
    <name type="scientific">Fusobacterium ulcerans</name>
    <dbReference type="NCBI Taxonomy" id="861"/>
    <lineage>
        <taxon>Bacteria</taxon>
        <taxon>Fusobacteriati</taxon>
        <taxon>Fusobacteriota</taxon>
        <taxon>Fusobacteriia</taxon>
        <taxon>Fusobacteriales</taxon>
        <taxon>Fusobacteriaceae</taxon>
        <taxon>Fusobacterium</taxon>
    </lineage>
</organism>
<dbReference type="Pfam" id="PF00725">
    <property type="entry name" value="3HCDH"/>
    <property type="match status" value="1"/>
</dbReference>
<dbReference type="SUPFAM" id="SSF48179">
    <property type="entry name" value="6-phosphogluconate dehydrogenase C-terminal domain-like"/>
    <property type="match status" value="1"/>
</dbReference>
<dbReference type="GeneID" id="78454821"/>
<evidence type="ECO:0000259" key="7">
    <source>
        <dbReference type="Pfam" id="PF02737"/>
    </source>
</evidence>
<dbReference type="PIRSF" id="PIRSF000105">
    <property type="entry name" value="HCDH"/>
    <property type="match status" value="1"/>
</dbReference>
<feature type="binding site" evidence="3">
    <location>
        <position position="145"/>
    </location>
    <ligand>
        <name>NAD(+)</name>
        <dbReference type="ChEBI" id="CHEBI:57540"/>
    </ligand>
</feature>
<dbReference type="InterPro" id="IPR013328">
    <property type="entry name" value="6PGD_dom2"/>
</dbReference>
<feature type="binding site" evidence="3">
    <location>
        <begin position="9"/>
        <end position="14"/>
    </location>
    <ligand>
        <name>NAD(+)</name>
        <dbReference type="ChEBI" id="CHEBI:57540"/>
    </ligand>
</feature>
<keyword evidence="3" id="KW-0520">NAD</keyword>
<dbReference type="InterPro" id="IPR022694">
    <property type="entry name" value="3-OHacyl-CoA_DH"/>
</dbReference>
<proteinExistence type="predicted"/>
<name>A0AAX2J826_9FUSO</name>
<evidence type="ECO:0000256" key="5">
    <source>
        <dbReference type="SAM" id="Phobius"/>
    </source>
</evidence>
<keyword evidence="5" id="KW-0472">Membrane</keyword>
<dbReference type="GO" id="GO:0070403">
    <property type="term" value="F:NAD+ binding"/>
    <property type="evidence" value="ECO:0007669"/>
    <property type="project" value="InterPro"/>
</dbReference>
<evidence type="ECO:0000313" key="9">
    <source>
        <dbReference type="Proteomes" id="UP000249008"/>
    </source>
</evidence>
<gene>
    <name evidence="8" type="primary">paaH_1</name>
    <name evidence="8" type="ORF">NCTC12112_00223</name>
</gene>
<dbReference type="Proteomes" id="UP000249008">
    <property type="component" value="Chromosome 1"/>
</dbReference>
<feature type="transmembrane region" description="Helical" evidence="5">
    <location>
        <begin position="6"/>
        <end position="26"/>
    </location>
</feature>
<dbReference type="RefSeq" id="WP_005978988.1">
    <property type="nucleotide sequence ID" value="NZ_CABKNW010000004.1"/>
</dbReference>
<dbReference type="PANTHER" id="PTHR48075">
    <property type="entry name" value="3-HYDROXYACYL-COA DEHYDROGENASE FAMILY PROTEIN"/>
    <property type="match status" value="1"/>
</dbReference>
<dbReference type="SUPFAM" id="SSF51735">
    <property type="entry name" value="NAD(P)-binding Rossmann-fold domains"/>
    <property type="match status" value="1"/>
</dbReference>
<feature type="binding site" evidence="3">
    <location>
        <position position="32"/>
    </location>
    <ligand>
        <name>NAD(+)</name>
        <dbReference type="ChEBI" id="CHEBI:57540"/>
    </ligand>
</feature>
<dbReference type="KEGG" id="ful:C4N20_08365"/>
<dbReference type="AlphaFoldDB" id="A0AAX2J826"/>
<keyword evidence="4" id="KW-0175">Coiled coil</keyword>
<dbReference type="InterPro" id="IPR006176">
    <property type="entry name" value="3-OHacyl-CoA_DH_NAD-bd"/>
</dbReference>
<feature type="coiled-coil region" evidence="4">
    <location>
        <begin position="28"/>
        <end position="55"/>
    </location>
</feature>
<feature type="domain" description="3-hydroxyacyl-CoA dehydrogenase NAD binding" evidence="7">
    <location>
        <begin position="5"/>
        <end position="186"/>
    </location>
</feature>
<keyword evidence="1 8" id="KW-0560">Oxidoreductase</keyword>
<evidence type="ECO:0000256" key="2">
    <source>
        <dbReference type="PIRSR" id="PIRSR000105-1"/>
    </source>
</evidence>
<dbReference type="InterPro" id="IPR008927">
    <property type="entry name" value="6-PGluconate_DH-like_C_sf"/>
</dbReference>
<feature type="binding site" evidence="3">
    <location>
        <position position="97"/>
    </location>
    <ligand>
        <name>NAD(+)</name>
        <dbReference type="ChEBI" id="CHEBI:57540"/>
    </ligand>
</feature>
<dbReference type="GO" id="GO:0006631">
    <property type="term" value="P:fatty acid metabolic process"/>
    <property type="evidence" value="ECO:0007669"/>
    <property type="project" value="InterPro"/>
</dbReference>
<feature type="domain" description="3-hydroxyacyl-CoA dehydrogenase C-terminal" evidence="6">
    <location>
        <begin position="189"/>
        <end position="287"/>
    </location>
</feature>
<dbReference type="GO" id="GO:0008691">
    <property type="term" value="F:3-hydroxybutyryl-CoA dehydrogenase activity"/>
    <property type="evidence" value="ECO:0007669"/>
    <property type="project" value="UniProtKB-EC"/>
</dbReference>
<dbReference type="Gene3D" id="3.40.50.720">
    <property type="entry name" value="NAD(P)-binding Rossmann-like Domain"/>
    <property type="match status" value="1"/>
</dbReference>
<evidence type="ECO:0000256" key="4">
    <source>
        <dbReference type="SAM" id="Coils"/>
    </source>
</evidence>
<dbReference type="InterPro" id="IPR036291">
    <property type="entry name" value="NAD(P)-bd_dom_sf"/>
</dbReference>
<keyword evidence="5" id="KW-0812">Transmembrane</keyword>
<dbReference type="Pfam" id="PF02737">
    <property type="entry name" value="3HCDH_N"/>
    <property type="match status" value="1"/>
</dbReference>